<evidence type="ECO:0000313" key="5">
    <source>
        <dbReference type="Proteomes" id="UP000041254"/>
    </source>
</evidence>
<dbReference type="PANTHER" id="PTHR48104">
    <property type="entry name" value="METACASPASE-4"/>
    <property type="match status" value="1"/>
</dbReference>
<accession>A0A0G4H315</accession>
<feature type="compositionally biased region" description="Polar residues" evidence="3">
    <location>
        <begin position="812"/>
        <end position="825"/>
    </location>
</feature>
<protein>
    <submittedName>
        <fullName evidence="4">Uncharacterized protein</fullName>
    </submittedName>
</protein>
<sequence>MAAANRMYLSVLDTSGFPTTNATISVTFGRQHAPVPLFVRGLLLPFPEDDDTLPSLMLNVMVAGVNYQRLMNVEILLRRGNEFNEWINIHTTDVALARHTTLPYDDRKPRIRLCLQFASPAMPIPVPPARHNPLADSGAERLQKLRESLVQVERAYGEGPPDVKSPRVPYIERGSEEHKKIVEERKAIRRKVAALKEELHNQKTAVEEAERERETRQREYERESAANDAAQSNLRSWKEYLQRPDKQRDSGRWVKAEVPAGDRSMDDSLASIAKDIRVEDMKSRVQAFFQRRVDRKQRLEAARSEVNRLRGESARLETATRNMLTARPDLLNSPEDIARQKERLEKLKKLGEDIAREYEHLRDIRANVDREYDGKLADSGAKKEALQHELNALEREAESVQKELQDDVNTLVSLESSARLRREELDTYMDRRKHVDAQIAKRKEELSAVMKDLDQSVSYQQSMQQQLTKIEEERQSLSSEIQSLQGRLADNDKRRKEMEEMVRNKAEAVRRAEEALTKQRRQIEKYEKEVRSMREQRDAARRDLDQSRKRLQARTADIEALRQQNQAAVVQVEDLNTEILSVEDKMREKEQEIERLKRQIDEGEQQRVTTVGALSTRRRELEMSLDMSRREVQSRDRDLEDLKRQLQNAEGEQQSLRGKLKSLETERDAAEELKASLGQKLKARISRRNELETSKKSLEQALEKERQALANRSPSQSYKDLVSTLHQKEIHMTKRKRDKWALDDELSRTQRVAAEKEAEHRKIQASIQQAQRNLEEKQRLLQAQHASLEKDMEELKQRQQRLENEQSDERQLQSTLETEVGSTESAIKKVNEERQAIEAAIEDKRRQIEMIECDIRNDMAAEFVRNTRSRIDEAISKRDQVREETKSIEEAVSAVEKVVALSASSKTLRSTLEIMEDQMWTDVKRRKAELEKIKQTAQSRQQMQHPEITPFELLKADFTYLFETVARLKAEHKLPSTVGSSGIGEDDMGAYWRQVGQEMATMGKAATDKRKAVQDKYEDKLKKLQIKVEDLQEKQDILIQAQEYNSRFLEKQELKLEKNITSLPSYVPFGTGRHGLKYVPQLGHFVQEFQERRYAIAPLQRRGKALIVGCSYNKSRGFLRGTSHDVQNWKSYLVFTVGWRLEDITLLMEGDGDESRQPTRHNIMHELERMRNEVRPGENLAVIFAGHGSLLPVGKNKERQGVFCPSDFDEEVRQHRSAVLRSEEPRRATPASKKTIDVPAGVGFRVITHADLMQWLYGVDPSCTVSMVFDCGPCPFSNTSGAISRHTQHYSDENALTYHLAALPALDESREKPVTYSHTKRNLFLSRKLDLVQLPISSSCGNHKLCMDDRGNVTGELPRCGLQVIFNNNPLGENCEMTIEHVTQGATSWSLMKSFQTLAKDVDDRDRNIRSALLGCHMFAGVHLGLEGKSYSPDPAILIVHVKRSQLLFGEE</sequence>
<feature type="region of interest" description="Disordered" evidence="3">
    <location>
        <begin position="792"/>
        <end position="825"/>
    </location>
</feature>
<evidence type="ECO:0000256" key="1">
    <source>
        <dbReference type="ARBA" id="ARBA00009005"/>
    </source>
</evidence>
<evidence type="ECO:0000313" key="4">
    <source>
        <dbReference type="EMBL" id="CEM37825.1"/>
    </source>
</evidence>
<feature type="compositionally biased region" description="Basic and acidic residues" evidence="3">
    <location>
        <begin position="792"/>
        <end position="811"/>
    </location>
</feature>
<dbReference type="OrthoDB" id="3223806at2759"/>
<proteinExistence type="inferred from homology"/>
<feature type="coiled-coil region" evidence="2">
    <location>
        <begin position="292"/>
        <end position="410"/>
    </location>
</feature>
<name>A0A0G4H315_VITBC</name>
<dbReference type="GO" id="GO:0006508">
    <property type="term" value="P:proteolysis"/>
    <property type="evidence" value="ECO:0007669"/>
    <property type="project" value="TreeGrafter"/>
</dbReference>
<feature type="region of interest" description="Disordered" evidence="3">
    <location>
        <begin position="610"/>
        <end position="638"/>
    </location>
</feature>
<keyword evidence="2" id="KW-0175">Coiled coil</keyword>
<dbReference type="PANTHER" id="PTHR48104:SF30">
    <property type="entry name" value="METACASPASE-1"/>
    <property type="match status" value="1"/>
</dbReference>
<evidence type="ECO:0000256" key="2">
    <source>
        <dbReference type="SAM" id="Coils"/>
    </source>
</evidence>
<comment type="similarity">
    <text evidence="1">Belongs to the peptidase C14B family.</text>
</comment>
<dbReference type="InterPro" id="IPR050452">
    <property type="entry name" value="Metacaspase"/>
</dbReference>
<evidence type="ECO:0000256" key="3">
    <source>
        <dbReference type="SAM" id="MobiDB-lite"/>
    </source>
</evidence>
<dbReference type="PhylomeDB" id="A0A0G4H315"/>
<dbReference type="OMA" id="NEWINIH"/>
<feature type="region of interest" description="Disordered" evidence="3">
    <location>
        <begin position="202"/>
        <end position="236"/>
    </location>
</feature>
<feature type="compositionally biased region" description="Basic and acidic residues" evidence="3">
    <location>
        <begin position="202"/>
        <end position="225"/>
    </location>
</feature>
<dbReference type="Gene3D" id="1.10.287.1490">
    <property type="match status" value="2"/>
</dbReference>
<reference evidence="4 5" key="1">
    <citation type="submission" date="2014-11" db="EMBL/GenBank/DDBJ databases">
        <authorList>
            <person name="Zhu J."/>
            <person name="Qi W."/>
            <person name="Song R."/>
        </authorList>
    </citation>
    <scope>NUCLEOTIDE SEQUENCE [LARGE SCALE GENOMIC DNA]</scope>
</reference>
<organism evidence="4 5">
    <name type="scientific">Vitrella brassicaformis (strain CCMP3155)</name>
    <dbReference type="NCBI Taxonomy" id="1169540"/>
    <lineage>
        <taxon>Eukaryota</taxon>
        <taxon>Sar</taxon>
        <taxon>Alveolata</taxon>
        <taxon>Colpodellida</taxon>
        <taxon>Vitrellaceae</taxon>
        <taxon>Vitrella</taxon>
    </lineage>
</organism>
<dbReference type="GO" id="GO:0005737">
    <property type="term" value="C:cytoplasm"/>
    <property type="evidence" value="ECO:0007669"/>
    <property type="project" value="TreeGrafter"/>
</dbReference>
<gene>
    <name evidence="4" type="ORF">Vbra_19417</name>
</gene>
<keyword evidence="5" id="KW-1185">Reference proteome</keyword>
<feature type="compositionally biased region" description="Basic and acidic residues" evidence="3">
    <location>
        <begin position="617"/>
        <end position="638"/>
    </location>
</feature>
<feature type="region of interest" description="Disordered" evidence="3">
    <location>
        <begin position="528"/>
        <end position="548"/>
    </location>
</feature>
<dbReference type="Gene3D" id="3.40.50.12660">
    <property type="match status" value="1"/>
</dbReference>
<dbReference type="EMBL" id="CDMY01000954">
    <property type="protein sequence ID" value="CEM37825.1"/>
    <property type="molecule type" value="Genomic_DNA"/>
</dbReference>
<dbReference type="VEuPathDB" id="CryptoDB:Vbra_19417"/>
<dbReference type="InParanoid" id="A0A0G4H315"/>
<feature type="coiled-coil region" evidence="2">
    <location>
        <begin position="1014"/>
        <end position="1041"/>
    </location>
</feature>
<dbReference type="Proteomes" id="UP000041254">
    <property type="component" value="Unassembled WGS sequence"/>
</dbReference>
<dbReference type="GO" id="GO:0004197">
    <property type="term" value="F:cysteine-type endopeptidase activity"/>
    <property type="evidence" value="ECO:0007669"/>
    <property type="project" value="TreeGrafter"/>
</dbReference>